<dbReference type="KEGG" id="gsb:GSUB_11940"/>
<gene>
    <name evidence="10" type="primary">glyS</name>
    <name evidence="12" type="ORF">GSUB_11940</name>
</gene>
<dbReference type="HOGENOM" id="CLU_007220_2_2_7"/>
<dbReference type="STRING" id="483547.GSUB_11940"/>
<evidence type="ECO:0000256" key="6">
    <source>
        <dbReference type="ARBA" id="ARBA00022840"/>
    </source>
</evidence>
<keyword evidence="4 10" id="KW-0436">Ligase</keyword>
<keyword evidence="7 10" id="KW-0648">Protein biosynthesis</keyword>
<dbReference type="PANTHER" id="PTHR30075:SF2">
    <property type="entry name" value="GLYCINE--TRNA LIGASE, CHLOROPLASTIC_MITOCHONDRIAL 2"/>
    <property type="match status" value="1"/>
</dbReference>
<dbReference type="SUPFAM" id="SSF109604">
    <property type="entry name" value="HD-domain/PDEase-like"/>
    <property type="match status" value="1"/>
</dbReference>
<proteinExistence type="inferred from homology"/>
<evidence type="ECO:0000256" key="2">
    <source>
        <dbReference type="ARBA" id="ARBA00008226"/>
    </source>
</evidence>
<dbReference type="GO" id="GO:0006426">
    <property type="term" value="P:glycyl-tRNA aminoacylation"/>
    <property type="evidence" value="ECO:0007669"/>
    <property type="project" value="UniProtKB-UniRule"/>
</dbReference>
<dbReference type="PROSITE" id="PS50861">
    <property type="entry name" value="AA_TRNA_LIGASE_II_GLYAB"/>
    <property type="match status" value="1"/>
</dbReference>
<dbReference type="AlphaFoldDB" id="A0A0B5FIG8"/>
<dbReference type="RefSeq" id="WP_040200974.1">
    <property type="nucleotide sequence ID" value="NZ_CP010311.1"/>
</dbReference>
<evidence type="ECO:0000256" key="4">
    <source>
        <dbReference type="ARBA" id="ARBA00022598"/>
    </source>
</evidence>
<dbReference type="InterPro" id="IPR008909">
    <property type="entry name" value="DALR_anticod-bd"/>
</dbReference>
<dbReference type="InterPro" id="IPR006194">
    <property type="entry name" value="Gly-tRNA-synth_heterodimer"/>
</dbReference>
<evidence type="ECO:0000256" key="5">
    <source>
        <dbReference type="ARBA" id="ARBA00022741"/>
    </source>
</evidence>
<dbReference type="NCBIfam" id="TIGR00211">
    <property type="entry name" value="glyS"/>
    <property type="match status" value="1"/>
</dbReference>
<dbReference type="OrthoDB" id="9775440at2"/>
<reference evidence="12 13" key="1">
    <citation type="journal article" date="2015" name="Genome Announc.">
        <title>Genomes of Geoalkalibacter ferrihydriticus Z-0531T and Geoalkalibacter subterraneus Red1T, Two Haloalkaliphilic Metal-Reducing Deltaproteobacteria.</title>
        <authorList>
            <person name="Badalamenti J.P."/>
            <person name="Krajmalnik-Brown R."/>
            <person name="Torres C.I."/>
            <person name="Bond D.R."/>
        </authorList>
    </citation>
    <scope>NUCLEOTIDE SEQUENCE [LARGE SCALE GENOMIC DNA]</scope>
    <source>
        <strain evidence="12 13">Red1</strain>
    </source>
</reference>
<evidence type="ECO:0000256" key="10">
    <source>
        <dbReference type="HAMAP-Rule" id="MF_00255"/>
    </source>
</evidence>
<name>A0A0B5FIG8_9BACT</name>
<dbReference type="HAMAP" id="MF_00255">
    <property type="entry name" value="Gly_tRNA_synth_beta"/>
    <property type="match status" value="1"/>
</dbReference>
<dbReference type="Pfam" id="PF02092">
    <property type="entry name" value="tRNA_synt_2f"/>
    <property type="match status" value="1"/>
</dbReference>
<dbReference type="Pfam" id="PF05746">
    <property type="entry name" value="DALR_1"/>
    <property type="match status" value="1"/>
</dbReference>
<comment type="subcellular location">
    <subcellularLocation>
        <location evidence="1 10">Cytoplasm</location>
    </subcellularLocation>
</comment>
<keyword evidence="3 10" id="KW-0963">Cytoplasm</keyword>
<evidence type="ECO:0000259" key="11">
    <source>
        <dbReference type="Pfam" id="PF05746"/>
    </source>
</evidence>
<feature type="domain" description="DALR anticodon binding" evidence="11">
    <location>
        <begin position="585"/>
        <end position="678"/>
    </location>
</feature>
<evidence type="ECO:0000256" key="1">
    <source>
        <dbReference type="ARBA" id="ARBA00004496"/>
    </source>
</evidence>
<dbReference type="EC" id="6.1.1.14" evidence="10"/>
<evidence type="ECO:0000256" key="8">
    <source>
        <dbReference type="ARBA" id="ARBA00023146"/>
    </source>
</evidence>
<dbReference type="GO" id="GO:0005829">
    <property type="term" value="C:cytosol"/>
    <property type="evidence" value="ECO:0007669"/>
    <property type="project" value="TreeGrafter"/>
</dbReference>
<dbReference type="EMBL" id="CP010311">
    <property type="protein sequence ID" value="AJF07133.1"/>
    <property type="molecule type" value="Genomic_DNA"/>
</dbReference>
<comment type="subunit">
    <text evidence="10">Tetramer of two alpha and two beta subunits.</text>
</comment>
<dbReference type="PANTHER" id="PTHR30075">
    <property type="entry name" value="GLYCYL-TRNA SYNTHETASE"/>
    <property type="match status" value="1"/>
</dbReference>
<evidence type="ECO:0000256" key="3">
    <source>
        <dbReference type="ARBA" id="ARBA00022490"/>
    </source>
</evidence>
<comment type="catalytic activity">
    <reaction evidence="9 10">
        <text>tRNA(Gly) + glycine + ATP = glycyl-tRNA(Gly) + AMP + diphosphate</text>
        <dbReference type="Rhea" id="RHEA:16013"/>
        <dbReference type="Rhea" id="RHEA-COMP:9664"/>
        <dbReference type="Rhea" id="RHEA-COMP:9683"/>
        <dbReference type="ChEBI" id="CHEBI:30616"/>
        <dbReference type="ChEBI" id="CHEBI:33019"/>
        <dbReference type="ChEBI" id="CHEBI:57305"/>
        <dbReference type="ChEBI" id="CHEBI:78442"/>
        <dbReference type="ChEBI" id="CHEBI:78522"/>
        <dbReference type="ChEBI" id="CHEBI:456215"/>
        <dbReference type="EC" id="6.1.1.14"/>
    </reaction>
</comment>
<organism evidence="12 13">
    <name type="scientific">Geoalkalibacter subterraneus</name>
    <dbReference type="NCBI Taxonomy" id="483547"/>
    <lineage>
        <taxon>Bacteria</taxon>
        <taxon>Pseudomonadati</taxon>
        <taxon>Thermodesulfobacteriota</taxon>
        <taxon>Desulfuromonadia</taxon>
        <taxon>Desulfuromonadales</taxon>
        <taxon>Geoalkalibacteraceae</taxon>
        <taxon>Geoalkalibacter</taxon>
    </lineage>
</organism>
<protein>
    <recommendedName>
        <fullName evidence="10">Glycine--tRNA ligase beta subunit</fullName>
        <ecNumber evidence="10">6.1.1.14</ecNumber>
    </recommendedName>
    <alternativeName>
        <fullName evidence="10">Glycyl-tRNA synthetase beta subunit</fullName>
        <shortName evidence="10">GlyRS</shortName>
    </alternativeName>
</protein>
<sequence>MSAELFLEIGTEEIPAGFLPVAQADLERLLRKEFESARIAHGDVTTYATPRRLAISVADVAPEQQRQELDLMGPSVKVAFDADGNPSKAAMGFARSNGVDVADLGRVETEKGEYVHISKVVEGRPTSEILPEMLPRVIGAIPFKKSMRWKDLDIRFARPMHWIVALFDGDVVPFTFGNLSSGVLSRGHRFMAPDSFTVRDAQSWLKQCEQQFVLPQPQKRREIIADQIDRAAREAGGTVNPDPQLLDEVAFLVEYPVALCGSFEEKYLELPRELLITTMREHQRYFTVAGSDGQLMPRFITVANTKPRDPAVVIKGNERVLRARLADAMFFWQEDRKAPLENRLEALKNVVYQAKLGTSYEKVMRFKQIALDLAEKFEPQSAPLVERAALLAKCDLETGMVYEFPELQGVMGREYARLEGEDPRVCKAIHEHYLPIQAGGELPSDSIGAFVSLADKIDTICGCFGVGLIPTGTADPYALRRNAIGILNIVLDRGLRLSVAELVDRSLDLLEPKLQRPVGDVRQDVIEFIRLRFFNMLTGQGFAHDVVDAVLAEAFNDPVDALQRVKALAEMKQRQDFDALAVAFKRVVNIIKGGVDSVVRAGLFEAACEKDLAEAVSSVSNQVQRQVGNGDYAGALQSIAGLRAPVDAFFEGVMVMAEDEAVRNNRLALLTSVARLFQGIADFSRISD</sequence>
<keyword evidence="5 10" id="KW-0547">Nucleotide-binding</keyword>
<evidence type="ECO:0000313" key="12">
    <source>
        <dbReference type="EMBL" id="AJF07133.1"/>
    </source>
</evidence>
<keyword evidence="13" id="KW-1185">Reference proteome</keyword>
<evidence type="ECO:0000313" key="13">
    <source>
        <dbReference type="Proteomes" id="UP000035036"/>
    </source>
</evidence>
<keyword evidence="6 10" id="KW-0067">ATP-binding</keyword>
<comment type="similarity">
    <text evidence="2 10">Belongs to the class-II aminoacyl-tRNA synthetase family.</text>
</comment>
<keyword evidence="8 10" id="KW-0030">Aminoacyl-tRNA synthetase</keyword>
<dbReference type="Proteomes" id="UP000035036">
    <property type="component" value="Chromosome"/>
</dbReference>
<dbReference type="InterPro" id="IPR015944">
    <property type="entry name" value="Gly-tRNA-synth_bsu"/>
</dbReference>
<dbReference type="PRINTS" id="PR01045">
    <property type="entry name" value="TRNASYNTHGB"/>
</dbReference>
<dbReference type="GO" id="GO:0004820">
    <property type="term" value="F:glycine-tRNA ligase activity"/>
    <property type="evidence" value="ECO:0007669"/>
    <property type="project" value="UniProtKB-UniRule"/>
</dbReference>
<dbReference type="GO" id="GO:0005524">
    <property type="term" value="F:ATP binding"/>
    <property type="evidence" value="ECO:0007669"/>
    <property type="project" value="UniProtKB-UniRule"/>
</dbReference>
<accession>A0A0B5FIG8</accession>
<evidence type="ECO:0000256" key="9">
    <source>
        <dbReference type="ARBA" id="ARBA00047937"/>
    </source>
</evidence>
<evidence type="ECO:0000256" key="7">
    <source>
        <dbReference type="ARBA" id="ARBA00022917"/>
    </source>
</evidence>
<dbReference type="GO" id="GO:0006420">
    <property type="term" value="P:arginyl-tRNA aminoacylation"/>
    <property type="evidence" value="ECO:0007669"/>
    <property type="project" value="InterPro"/>
</dbReference>
<dbReference type="GO" id="GO:0004814">
    <property type="term" value="F:arginine-tRNA ligase activity"/>
    <property type="evidence" value="ECO:0007669"/>
    <property type="project" value="InterPro"/>
</dbReference>